<dbReference type="AlphaFoldDB" id="A0A7W9TR95"/>
<feature type="domain" description="2Fe-2S ferredoxin-type" evidence="7">
    <location>
        <begin position="3"/>
        <end position="106"/>
    </location>
</feature>
<dbReference type="SUPFAM" id="SSF54292">
    <property type="entry name" value="2Fe-2S ferredoxin-like"/>
    <property type="match status" value="1"/>
</dbReference>
<dbReference type="Gene3D" id="3.10.20.30">
    <property type="match status" value="1"/>
</dbReference>
<evidence type="ECO:0000256" key="5">
    <source>
        <dbReference type="ARBA" id="ARBA00023014"/>
    </source>
</evidence>
<comment type="cofactor">
    <cofactor evidence="6">
        <name>[2Fe-2S] cluster</name>
        <dbReference type="ChEBI" id="CHEBI:190135"/>
    </cofactor>
</comment>
<dbReference type="InterPro" id="IPR012675">
    <property type="entry name" value="Beta-grasp_dom_sf"/>
</dbReference>
<reference evidence="8 9" key="1">
    <citation type="submission" date="2020-08" db="EMBL/GenBank/DDBJ databases">
        <title>Genomic Encyclopedia of Type Strains, Phase IV (KMG-IV): sequencing the most valuable type-strain genomes for metagenomic binning, comparative biology and taxonomic classification.</title>
        <authorList>
            <person name="Goeker M."/>
        </authorList>
    </citation>
    <scope>NUCLEOTIDE SEQUENCE [LARGE SCALE GENOMIC DNA]</scope>
    <source>
        <strain evidence="8 9">DSM 12141</strain>
    </source>
</reference>
<dbReference type="GO" id="GO:0140647">
    <property type="term" value="P:P450-containing electron transport chain"/>
    <property type="evidence" value="ECO:0007669"/>
    <property type="project" value="InterPro"/>
</dbReference>
<evidence type="ECO:0000313" key="8">
    <source>
        <dbReference type="EMBL" id="MBB6085244.1"/>
    </source>
</evidence>
<dbReference type="PANTHER" id="PTHR23426">
    <property type="entry name" value="FERREDOXIN/ADRENODOXIN"/>
    <property type="match status" value="1"/>
</dbReference>
<dbReference type="PANTHER" id="PTHR23426:SF65">
    <property type="entry name" value="FERREDOXIN-2, MITOCHONDRIAL"/>
    <property type="match status" value="1"/>
</dbReference>
<protein>
    <submittedName>
        <fullName evidence="8">2Fe-2S ferredoxin</fullName>
    </submittedName>
</protein>
<dbReference type="PROSITE" id="PS51085">
    <property type="entry name" value="2FE2S_FER_2"/>
    <property type="match status" value="1"/>
</dbReference>
<comment type="similarity">
    <text evidence="1">Belongs to the adrenodoxin/putidaredoxin family.</text>
</comment>
<name>A0A7W9TR95_CASDE</name>
<keyword evidence="2" id="KW-0001">2Fe-2S</keyword>
<evidence type="ECO:0000259" key="7">
    <source>
        <dbReference type="PROSITE" id="PS51085"/>
    </source>
</evidence>
<dbReference type="InterPro" id="IPR001055">
    <property type="entry name" value="Adrenodoxin-like"/>
</dbReference>
<dbReference type="Pfam" id="PF00111">
    <property type="entry name" value="Fer2"/>
    <property type="match status" value="1"/>
</dbReference>
<comment type="caution">
    <text evidence="8">The sequence shown here is derived from an EMBL/GenBank/DDBJ whole genome shotgun (WGS) entry which is preliminary data.</text>
</comment>
<proteinExistence type="inferred from homology"/>
<dbReference type="SMR" id="A0A7W9TR95"/>
<keyword evidence="5" id="KW-0411">Iron-sulfur</keyword>
<keyword evidence="3" id="KW-0479">Metal-binding</keyword>
<evidence type="ECO:0000256" key="2">
    <source>
        <dbReference type="ARBA" id="ARBA00022714"/>
    </source>
</evidence>
<dbReference type="Proteomes" id="UP000541136">
    <property type="component" value="Unassembled WGS sequence"/>
</dbReference>
<dbReference type="GO" id="GO:0051537">
    <property type="term" value="F:2 iron, 2 sulfur cluster binding"/>
    <property type="evidence" value="ECO:0007669"/>
    <property type="project" value="UniProtKB-KW"/>
</dbReference>
<dbReference type="InterPro" id="IPR036010">
    <property type="entry name" value="2Fe-2S_ferredoxin-like_sf"/>
</dbReference>
<evidence type="ECO:0000256" key="1">
    <source>
        <dbReference type="ARBA" id="ARBA00010914"/>
    </source>
</evidence>
<evidence type="ECO:0000313" key="9">
    <source>
        <dbReference type="Proteomes" id="UP000541136"/>
    </source>
</evidence>
<keyword evidence="4" id="KW-0408">Iron</keyword>
<evidence type="ECO:0000256" key="4">
    <source>
        <dbReference type="ARBA" id="ARBA00023004"/>
    </source>
</evidence>
<dbReference type="GO" id="GO:0046872">
    <property type="term" value="F:metal ion binding"/>
    <property type="evidence" value="ECO:0007669"/>
    <property type="project" value="UniProtKB-KW"/>
</dbReference>
<dbReference type="RefSeq" id="WP_242404200.1">
    <property type="nucleotide sequence ID" value="NZ_JACHIB010000022.1"/>
</dbReference>
<dbReference type="InterPro" id="IPR001041">
    <property type="entry name" value="2Fe-2S_ferredoxin-type"/>
</dbReference>
<dbReference type="EMBL" id="JACHIB010000022">
    <property type="protein sequence ID" value="MBB6085244.1"/>
    <property type="molecule type" value="Genomic_DNA"/>
</dbReference>
<accession>A0A7W9TR95</accession>
<evidence type="ECO:0000256" key="6">
    <source>
        <dbReference type="ARBA" id="ARBA00034078"/>
    </source>
</evidence>
<sequence>MMVKVTYVDSANVSRTIEVAPGVSVMAAARSNDIPEIESDCGGVCTCAACHVYVDPDWVDKTGTASKVENGLLSLQETRRPNSRLSCQITLSEALDGLVIHTLEPEE</sequence>
<dbReference type="CDD" id="cd00207">
    <property type="entry name" value="fer2"/>
    <property type="match status" value="1"/>
</dbReference>
<dbReference type="PRINTS" id="PR00355">
    <property type="entry name" value="ADRENODOXIN"/>
</dbReference>
<organism evidence="8 9">
    <name type="scientific">Castellaniella defragrans</name>
    <name type="common">Alcaligenes defragrans</name>
    <dbReference type="NCBI Taxonomy" id="75697"/>
    <lineage>
        <taxon>Bacteria</taxon>
        <taxon>Pseudomonadati</taxon>
        <taxon>Pseudomonadota</taxon>
        <taxon>Betaproteobacteria</taxon>
        <taxon>Burkholderiales</taxon>
        <taxon>Alcaligenaceae</taxon>
        <taxon>Castellaniella</taxon>
    </lineage>
</organism>
<gene>
    <name evidence="8" type="ORF">HNR28_003301</name>
</gene>
<evidence type="ECO:0000256" key="3">
    <source>
        <dbReference type="ARBA" id="ARBA00022723"/>
    </source>
</evidence>
<dbReference type="GO" id="GO:0009055">
    <property type="term" value="F:electron transfer activity"/>
    <property type="evidence" value="ECO:0007669"/>
    <property type="project" value="TreeGrafter"/>
</dbReference>